<evidence type="ECO:0000313" key="2">
    <source>
        <dbReference type="Proteomes" id="UP000887013"/>
    </source>
</evidence>
<proteinExistence type="predicted"/>
<gene>
    <name evidence="1" type="ORF">NPIL_494711</name>
</gene>
<organism evidence="1 2">
    <name type="scientific">Nephila pilipes</name>
    <name type="common">Giant wood spider</name>
    <name type="synonym">Nephila maculata</name>
    <dbReference type="NCBI Taxonomy" id="299642"/>
    <lineage>
        <taxon>Eukaryota</taxon>
        <taxon>Metazoa</taxon>
        <taxon>Ecdysozoa</taxon>
        <taxon>Arthropoda</taxon>
        <taxon>Chelicerata</taxon>
        <taxon>Arachnida</taxon>
        <taxon>Araneae</taxon>
        <taxon>Araneomorphae</taxon>
        <taxon>Entelegynae</taxon>
        <taxon>Araneoidea</taxon>
        <taxon>Nephilidae</taxon>
        <taxon>Nephila</taxon>
    </lineage>
</organism>
<protein>
    <submittedName>
        <fullName evidence="1">Uncharacterized protein</fullName>
    </submittedName>
</protein>
<accession>A0A8X6MUL3</accession>
<evidence type="ECO:0000313" key="1">
    <source>
        <dbReference type="EMBL" id="GFS78938.1"/>
    </source>
</evidence>
<dbReference type="Proteomes" id="UP000887013">
    <property type="component" value="Unassembled WGS sequence"/>
</dbReference>
<keyword evidence="2" id="KW-1185">Reference proteome</keyword>
<comment type="caution">
    <text evidence="1">The sequence shown here is derived from an EMBL/GenBank/DDBJ whole genome shotgun (WGS) entry which is preliminary data.</text>
</comment>
<sequence>MGLYRKPTARTTDISICYFCRRFFAESVNFLPYPSRNFVACKRPSLRRFYANGKSTTCQTWEAQPDIWPAVREPKGHYPEPRLLSLALNEFRLGQYMSC</sequence>
<dbReference type="EMBL" id="BMAW01002494">
    <property type="protein sequence ID" value="GFS78938.1"/>
    <property type="molecule type" value="Genomic_DNA"/>
</dbReference>
<reference evidence="1" key="1">
    <citation type="submission" date="2020-08" db="EMBL/GenBank/DDBJ databases">
        <title>Multicomponent nature underlies the extraordinary mechanical properties of spider dragline silk.</title>
        <authorList>
            <person name="Kono N."/>
            <person name="Nakamura H."/>
            <person name="Mori M."/>
            <person name="Yoshida Y."/>
            <person name="Ohtoshi R."/>
            <person name="Malay A.D."/>
            <person name="Moran D.A.P."/>
            <person name="Tomita M."/>
            <person name="Numata K."/>
            <person name="Arakawa K."/>
        </authorList>
    </citation>
    <scope>NUCLEOTIDE SEQUENCE</scope>
</reference>
<dbReference type="AlphaFoldDB" id="A0A8X6MUL3"/>
<name>A0A8X6MUL3_NEPPI</name>